<accession>A0ACD0NNG0</accession>
<evidence type="ECO:0000313" key="1">
    <source>
        <dbReference type="EMBL" id="PWN47365.1"/>
    </source>
</evidence>
<dbReference type="Proteomes" id="UP000245626">
    <property type="component" value="Unassembled WGS sequence"/>
</dbReference>
<dbReference type="EMBL" id="KZ820452">
    <property type="protein sequence ID" value="PWN47365.1"/>
    <property type="molecule type" value="Genomic_DNA"/>
</dbReference>
<organism evidence="1 2">
    <name type="scientific">Violaceomyces palustris</name>
    <dbReference type="NCBI Taxonomy" id="1673888"/>
    <lineage>
        <taxon>Eukaryota</taxon>
        <taxon>Fungi</taxon>
        <taxon>Dikarya</taxon>
        <taxon>Basidiomycota</taxon>
        <taxon>Ustilaginomycotina</taxon>
        <taxon>Ustilaginomycetes</taxon>
        <taxon>Violaceomycetales</taxon>
        <taxon>Violaceomycetaceae</taxon>
        <taxon>Violaceomyces</taxon>
    </lineage>
</organism>
<protein>
    <submittedName>
        <fullName evidence="1">Uncharacterized protein</fullName>
    </submittedName>
</protein>
<keyword evidence="2" id="KW-1185">Reference proteome</keyword>
<proteinExistence type="predicted"/>
<sequence length="845" mass="94360">MAAHLFKVARSKNWFSEDPNVASAVALRLAKNQYTMCPAADPRLEQFYHSLSVLNCEVAIKVTSPVVAAITSRLAPGTMQVPLTPSEHLQVVETMADLAGARKAQNAAFIRTERTLVVWCDHVDRLESSAQSLEDKMIAFVWKSANEPKTSAANKDSTLAAWSMEQQAASLHGSVYGSLAVSALNTPALADTPRDALNHDPEKATEEYEERTTNLQAPLMHGLAVAIDIVLCSLLIKDLLTESLLDGSYIRLAIAACVIPMFPVILFFCDNMIGVIFQIVGPIRQLHQNSRYFSGKAPTRMTGQLPHITIQMPVYKESLDGVLIPTIESLKKAISTYELQGGTASIIVSEDGMQLISEEDKALRMEYYDKNNIGWVARPKHGQDGYVRKGRFKKASNLNFTCRLSLEIEKMMAAERPTEGEAFYNWTESDEKLLYQSCLERALPQIHPLAEAQGNVRIGDLILLIDSDTRVPEDCFLDAASEMTQCPDIGVLQHCSGVMLVTDSYFERGIGFFTRLVNFAISFAVAAGDVAPFMGHNAFLRWSAVQEASFVDEEDGVRKVWSESHVSEDFDMALRLLMKGYITRWATYSNNGFEEGVSLTCDDELNRWQKYSFGCSELVFNPLWKWFHKSPFTSLFRSFLVAKGVPIHYKFAACSYIFSYYAIAAAVPLTILLYVAEGWFYPVLDPVFFPPFKIWLAVVVVFIIGGNVAQTISRYRAKVGGIIPLFLEHLIWLPFMFTFFGGMSYHVLTALVAHPVGYNMTWGATVKDLEDSNFFIEVPAILKGFWKPFLLFFACLGGVGVLASGALPLIWQVVSFYTMWPLILLSSLHILYPIVLNPALLRFSF</sequence>
<reference evidence="1 2" key="1">
    <citation type="journal article" date="2018" name="Mol. Biol. Evol.">
        <title>Broad Genomic Sampling Reveals a Smut Pathogenic Ancestry of the Fungal Clade Ustilaginomycotina.</title>
        <authorList>
            <person name="Kijpornyongpan T."/>
            <person name="Mondo S.J."/>
            <person name="Barry K."/>
            <person name="Sandor L."/>
            <person name="Lee J."/>
            <person name="Lipzen A."/>
            <person name="Pangilinan J."/>
            <person name="LaButti K."/>
            <person name="Hainaut M."/>
            <person name="Henrissat B."/>
            <person name="Grigoriev I.V."/>
            <person name="Spatafora J.W."/>
            <person name="Aime M.C."/>
        </authorList>
    </citation>
    <scope>NUCLEOTIDE SEQUENCE [LARGE SCALE GENOMIC DNA]</scope>
    <source>
        <strain evidence="1 2">SA 807</strain>
    </source>
</reference>
<name>A0ACD0NNG0_9BASI</name>
<evidence type="ECO:0000313" key="2">
    <source>
        <dbReference type="Proteomes" id="UP000245626"/>
    </source>
</evidence>
<gene>
    <name evidence="1" type="ORF">IE53DRAFT_321345</name>
</gene>